<name>A0A7S9LPK1_9RHOB</name>
<protein>
    <submittedName>
        <fullName evidence="1">PIG-L family deacetylase</fullName>
    </submittedName>
</protein>
<organism evidence="1 2">
    <name type="scientific">Pontivivens ytuae</name>
    <dbReference type="NCBI Taxonomy" id="2789856"/>
    <lineage>
        <taxon>Bacteria</taxon>
        <taxon>Pseudomonadati</taxon>
        <taxon>Pseudomonadota</taxon>
        <taxon>Alphaproteobacteria</taxon>
        <taxon>Rhodobacterales</taxon>
        <taxon>Paracoccaceae</taxon>
        <taxon>Pontivivens</taxon>
    </lineage>
</organism>
<gene>
    <name evidence="1" type="ORF">I0K15_14100</name>
</gene>
<dbReference type="InterPro" id="IPR029062">
    <property type="entry name" value="Class_I_gatase-like"/>
</dbReference>
<dbReference type="SUPFAM" id="SSF52317">
    <property type="entry name" value="Class I glutamine amidotransferase-like"/>
    <property type="match status" value="1"/>
</dbReference>
<dbReference type="EMBL" id="CP064942">
    <property type="protein sequence ID" value="QPH52934.1"/>
    <property type="molecule type" value="Genomic_DNA"/>
</dbReference>
<dbReference type="KEGG" id="poz:I0K15_14100"/>
<dbReference type="InterPro" id="IPR003737">
    <property type="entry name" value="GlcNAc_PI_deacetylase-related"/>
</dbReference>
<dbReference type="RefSeq" id="WP_196102145.1">
    <property type="nucleotide sequence ID" value="NZ_CP064942.1"/>
</dbReference>
<dbReference type="Pfam" id="PF02585">
    <property type="entry name" value="PIG-L"/>
    <property type="match status" value="1"/>
</dbReference>
<evidence type="ECO:0000313" key="1">
    <source>
        <dbReference type="EMBL" id="QPH52934.1"/>
    </source>
</evidence>
<proteinExistence type="predicted"/>
<reference evidence="1 2" key="1">
    <citation type="submission" date="2020-11" db="EMBL/GenBank/DDBJ databases">
        <title>Description of Pontivivens ytuae sp. nov. isolated from deep sea sediment of Mariana Trench.</title>
        <authorList>
            <person name="Wang Z."/>
            <person name="Sun Q.-L."/>
            <person name="Xu X.-D."/>
            <person name="Tang Y.-Z."/>
            <person name="Zhang J."/>
        </authorList>
    </citation>
    <scope>NUCLEOTIDE SEQUENCE [LARGE SCALE GENOMIC DNA]</scope>
    <source>
        <strain evidence="1 2">MT2928</strain>
    </source>
</reference>
<dbReference type="Proteomes" id="UP000594800">
    <property type="component" value="Chromosome"/>
</dbReference>
<accession>A0A7S9LPK1</accession>
<sequence>MTPDQSRLETDRATPRILALWHALSALKTPVLFMQSGAHPDDEMSAMLAALRFRDGIDLAYVCSTRGEGGQNDIGREAGAALGALRTAEMEGAAHRLDMRLWWMGEGPDDPMADFGFSKSGEETLARWGREHTLRTFVRAVRQARPDILCPTFLDVPGQHGHHRAMTLIAHEVMECAADPAFVIEGATPWQVAKLYLPAWSGAGTAYDDDLPPPPETVMVSGEGRDPVTGWTWARMGQHSRALHRTQGMGHWPRKGRDFPLHLVGGGAEASILDGLPADLGALGHSVVQEAMDAAIAAWPDGASIARHAAEALSLLPDQPDGPDAHRLERKRKQLARVLWLASGAEVRGAAARSFVAPGESAGITLEPHAGDAEALEAQVLPPEGWTGDTPDPGHVPPAYPMTYDPLDPPRPGIAASAIIAGQGIEVRLPLDRTAAALPAGVTLDPPAEVINLATSARSAAVVLRPESAALELPDGWNRTDGTLSLPESAKPGHHDLPVTLDSAPAFTVMQIEAPHTAPRVLARPAVLRLALLDVALPEARIAVVGAGRDRVAHWLRRIGADVTEPDLAAIDAGLPGVDTLVLGIFALRFRPGLAERIARIATWVREGGTLVTLYHRPWDNWDPAAMPARLEIGQPSLRWRVTDERAEVTHLAPDHPILTGPNPIGPEDWRGWHKERGLYFAARWDEAYRPLLSMADPGEAPLEGALVSAEIGAGRHSHCALILHHQMEQLVPGAFRLMANLCDPRR</sequence>
<dbReference type="Gene3D" id="3.40.50.10320">
    <property type="entry name" value="LmbE-like"/>
    <property type="match status" value="1"/>
</dbReference>
<dbReference type="InterPro" id="IPR024078">
    <property type="entry name" value="LmbE-like_dom_sf"/>
</dbReference>
<evidence type="ECO:0000313" key="2">
    <source>
        <dbReference type="Proteomes" id="UP000594800"/>
    </source>
</evidence>
<dbReference type="AlphaFoldDB" id="A0A7S9LPK1"/>
<dbReference type="SUPFAM" id="SSF102588">
    <property type="entry name" value="LmbE-like"/>
    <property type="match status" value="1"/>
</dbReference>
<keyword evidence="2" id="KW-1185">Reference proteome</keyword>